<dbReference type="AGR" id="MGI:3704328"/>
<feature type="compositionally biased region" description="Basic and acidic residues" evidence="1">
    <location>
        <begin position="143"/>
        <end position="153"/>
    </location>
</feature>
<feature type="region of interest" description="Disordered" evidence="1">
    <location>
        <begin position="1"/>
        <end position="170"/>
    </location>
</feature>
<reference evidence="2" key="7">
    <citation type="journal article" date="2005" name="Science">
        <title>The Transcriptional Landscape of the Mammalian Genome.</title>
        <authorList>
            <consortium name="The FANTOM Consortium"/>
            <consortium name="Riken Genome Exploration Research Group and Genome Science Group (Genome Network Project Core Group)"/>
        </authorList>
    </citation>
    <scope>NUCLEOTIDE SEQUENCE</scope>
    <source>
        <strain evidence="2">C57BL/6J</strain>
        <tissue evidence="2">Diencephalon</tissue>
    </source>
</reference>
<reference evidence="2" key="3">
    <citation type="journal article" date="2000" name="Genome Res.">
        <title>RIKEN integrated sequence analysis (RISA) system--384-format sequencing pipeline with 384 multicapillary sequencer.</title>
        <authorList>
            <person name="Shibata K."/>
            <person name="Itoh M."/>
            <person name="Aizawa K."/>
            <person name="Nagaoka S."/>
            <person name="Sasaki N."/>
            <person name="Carninci P."/>
            <person name="Konno H."/>
            <person name="Akiyama J."/>
            <person name="Nishi K."/>
            <person name="Kitsunai T."/>
            <person name="Tashiro H."/>
            <person name="Itoh M."/>
            <person name="Sumi N."/>
            <person name="Ishii Y."/>
            <person name="Nakamura S."/>
            <person name="Hazama M."/>
            <person name="Nishine T."/>
            <person name="Harada A."/>
            <person name="Yamamoto R."/>
            <person name="Matsumoto H."/>
            <person name="Sakaguchi S."/>
            <person name="Ikegami T."/>
            <person name="Kashiwagi K."/>
            <person name="Fujiwake S."/>
            <person name="Inoue K."/>
            <person name="Togawa Y."/>
            <person name="Izawa M."/>
            <person name="Ohara E."/>
            <person name="Watahiki M."/>
            <person name="Yoneda Y."/>
            <person name="Ishikawa T."/>
            <person name="Ozawa K."/>
            <person name="Tanaka T."/>
            <person name="Matsuura S."/>
            <person name="Kawai J."/>
            <person name="Okazaki Y."/>
            <person name="Muramatsu M."/>
            <person name="Inoue Y."/>
            <person name="Kira A."/>
            <person name="Hayashizaki Y."/>
        </authorList>
    </citation>
    <scope>NUCLEOTIDE SEQUENCE</scope>
    <source>
        <strain evidence="2">C57BL/6J</strain>
        <tissue evidence="2">Diencephalon</tissue>
    </source>
</reference>
<accession>Q3UVW1</accession>
<protein>
    <submittedName>
        <fullName evidence="2">Uncharacterized protein</fullName>
    </submittedName>
</protein>
<feature type="compositionally biased region" description="Low complexity" evidence="1">
    <location>
        <begin position="99"/>
        <end position="110"/>
    </location>
</feature>
<evidence type="ECO:0000256" key="1">
    <source>
        <dbReference type="SAM" id="MobiDB-lite"/>
    </source>
</evidence>
<dbReference type="MGI" id="MGI:3704328">
    <property type="gene designation" value="Gm10700"/>
</dbReference>
<dbReference type="EMBL" id="AK136892">
    <property type="protein sequence ID" value="BAE23158.1"/>
    <property type="molecule type" value="mRNA"/>
</dbReference>
<organism evidence="2">
    <name type="scientific">Mus musculus</name>
    <name type="common">Mouse</name>
    <dbReference type="NCBI Taxonomy" id="10090"/>
    <lineage>
        <taxon>Eukaryota</taxon>
        <taxon>Metazoa</taxon>
        <taxon>Chordata</taxon>
        <taxon>Craniata</taxon>
        <taxon>Vertebrata</taxon>
        <taxon>Euteleostomi</taxon>
        <taxon>Mammalia</taxon>
        <taxon>Eutheria</taxon>
        <taxon>Euarchontoglires</taxon>
        <taxon>Glires</taxon>
        <taxon>Rodentia</taxon>
        <taxon>Myomorpha</taxon>
        <taxon>Muroidea</taxon>
        <taxon>Muridae</taxon>
        <taxon>Murinae</taxon>
        <taxon>Mus</taxon>
        <taxon>Mus</taxon>
    </lineage>
</organism>
<sequence length="170" mass="17578">MVNSSPASKNEPLSPRHRLIAASDSRSPFTVPEKKQPRSPGSPPAAALEPPRRSILNSGARKLASGARRSTKPWPKADRWKASSLALPGNRVGTTSSEACAPVPGPAGAPQTSGGGGSCNSSSRRGGHPVVVGSRSMGAECCGAREREEDRRARAGAGGPRRPGRSVQEK</sequence>
<reference evidence="2" key="5">
    <citation type="journal article" date="2002" name="Nature">
        <title>Analysis of the mouse transcriptome based on functional annotation of 60,770 full-length cDNAs.</title>
        <authorList>
            <consortium name="The FANTOM Consortium and the RIKEN Genome Exploration Research Group Phase I and II Team"/>
        </authorList>
    </citation>
    <scope>NUCLEOTIDE SEQUENCE</scope>
    <source>
        <strain evidence="2">C57BL/6J</strain>
        <tissue evidence="2">Diencephalon</tissue>
    </source>
</reference>
<reference evidence="2" key="4">
    <citation type="journal article" date="2001" name="Nature">
        <title>Functional annotation of a full-length mouse cDNA collection.</title>
        <authorList>
            <consortium name="The RIKEN Genome Exploration Research Group Phase II Team and the FANTOM Consortium"/>
        </authorList>
    </citation>
    <scope>NUCLEOTIDE SEQUENCE</scope>
    <source>
        <strain evidence="2">C57BL/6J</strain>
        <tissue evidence="2">Diencephalon</tissue>
    </source>
</reference>
<dbReference type="AlphaFoldDB" id="Q3UVW1"/>
<gene>
    <name evidence="3" type="primary">Gm10700</name>
    <name evidence="3" type="synonym">Adamts8</name>
</gene>
<name>Q3UVW1_MOUSE</name>
<evidence type="ECO:0000313" key="2">
    <source>
        <dbReference type="EMBL" id="BAE23158.1"/>
    </source>
</evidence>
<reference evidence="2" key="8">
    <citation type="journal article" date="2005" name="Science">
        <title>Antisense Transcription in the Mammalian Transcriptome.</title>
        <authorList>
            <consortium name="RIKEN Genome Exploration Research Group and Genome Science Group (Genome Network Project Core Group) and the FANTOM Consortium"/>
        </authorList>
    </citation>
    <scope>NUCLEOTIDE SEQUENCE</scope>
    <source>
        <strain evidence="2">C57BL/6J</strain>
        <tissue evidence="2">Diencephalon</tissue>
    </source>
</reference>
<reference evidence="2" key="6">
    <citation type="submission" date="2004-03" db="EMBL/GenBank/DDBJ databases">
        <authorList>
            <person name="Arakawa T."/>
            <person name="Carninci P."/>
            <person name="Fukuda S."/>
            <person name="Hashizume W."/>
            <person name="Hayashida K."/>
            <person name="Hori F."/>
            <person name="Iida J."/>
            <person name="Imamura K."/>
            <person name="Imotani K."/>
            <person name="Itoh M."/>
            <person name="Kanagawa S."/>
            <person name="Kawai J."/>
            <person name="Kojima M."/>
            <person name="Konno H."/>
            <person name="Murata M."/>
            <person name="Nakamura M."/>
            <person name="Ninomiya N."/>
            <person name="Nishiyori H."/>
            <person name="Nomura K."/>
            <person name="Ohno M."/>
            <person name="Sakazume N."/>
            <person name="Sano H."/>
            <person name="Sasaki D."/>
            <person name="Shibata K."/>
            <person name="Shiraki T."/>
            <person name="Tagami M."/>
            <person name="Tagami Y."/>
            <person name="Waki K."/>
            <person name="Watahiki A."/>
            <person name="Muramatsu M."/>
            <person name="Hayashizaki Y."/>
        </authorList>
    </citation>
    <scope>NUCLEOTIDE SEQUENCE</scope>
    <source>
        <strain evidence="2">C57BL/6J</strain>
        <tissue evidence="2">Diencephalon</tissue>
    </source>
</reference>
<evidence type="ECO:0000313" key="3">
    <source>
        <dbReference type="MGI" id="MGI:3704328"/>
    </source>
</evidence>
<reference evidence="2" key="2">
    <citation type="journal article" date="2000" name="Genome Res.">
        <title>Normalization and subtraction of cap-trapper-selected cDNAs to prepare full-length cDNA libraries for rapid discovery of new genes.</title>
        <authorList>
            <person name="Carninci P."/>
            <person name="Shibata Y."/>
            <person name="Hayatsu N."/>
            <person name="Sugahara Y."/>
            <person name="Shibata K."/>
            <person name="Itoh M."/>
            <person name="Konno H."/>
            <person name="Okazaki Y."/>
            <person name="Muramatsu M."/>
            <person name="Hayashizaki Y."/>
        </authorList>
    </citation>
    <scope>NUCLEOTIDE SEQUENCE</scope>
    <source>
        <strain evidence="2">C57BL/6J</strain>
        <tissue evidence="2">Diencephalon</tissue>
    </source>
</reference>
<reference evidence="2" key="1">
    <citation type="journal article" date="1999" name="Methods Enzymol.">
        <title>High-efficiency full-length cDNA cloning.</title>
        <authorList>
            <person name="Carninci P."/>
            <person name="Hayashizaki Y."/>
        </authorList>
    </citation>
    <scope>NUCLEOTIDE SEQUENCE</scope>
    <source>
        <strain evidence="2">C57BL/6J</strain>
        <tissue evidence="2">Diencephalon</tissue>
    </source>
</reference>
<proteinExistence type="evidence at transcript level"/>